<organism evidence="2 3">
    <name type="scientific">Geobacillus thermodenitrificans</name>
    <dbReference type="NCBI Taxonomy" id="33940"/>
    <lineage>
        <taxon>Bacteria</taxon>
        <taxon>Bacillati</taxon>
        <taxon>Bacillota</taxon>
        <taxon>Bacilli</taxon>
        <taxon>Bacillales</taxon>
        <taxon>Anoxybacillaceae</taxon>
        <taxon>Geobacillus</taxon>
    </lineage>
</organism>
<evidence type="ECO:0000313" key="2">
    <source>
        <dbReference type="EMBL" id="WMV74627.1"/>
    </source>
</evidence>
<dbReference type="GeneID" id="87620736"/>
<keyword evidence="1" id="KW-0472">Membrane</keyword>
<protein>
    <submittedName>
        <fullName evidence="2">Uncharacterized protein</fullName>
    </submittedName>
</protein>
<dbReference type="EMBL" id="CP133461">
    <property type="protein sequence ID" value="WMV74627.1"/>
    <property type="molecule type" value="Genomic_DNA"/>
</dbReference>
<keyword evidence="1" id="KW-0812">Transmembrane</keyword>
<keyword evidence="3" id="KW-1185">Reference proteome</keyword>
<accession>A0ABY9Q939</accession>
<feature type="transmembrane region" description="Helical" evidence="1">
    <location>
        <begin position="7"/>
        <end position="26"/>
    </location>
</feature>
<reference evidence="2 3" key="1">
    <citation type="submission" date="2023-08" db="EMBL/GenBank/DDBJ databases">
        <title>Complete genome sequence of Geobacillus thermodenitrificans K1041, a genetically tractable strain representative of the genus Geobacillus.</title>
        <authorList>
            <person name="Kani S."/>
            <person name="Suzuki H."/>
        </authorList>
    </citation>
    <scope>NUCLEOTIDE SEQUENCE [LARGE SCALE GENOMIC DNA]</scope>
    <source>
        <strain evidence="2 3">K1041</strain>
    </source>
</reference>
<dbReference type="RefSeq" id="WP_008880136.1">
    <property type="nucleotide sequence ID" value="NZ_CP017690.1"/>
</dbReference>
<keyword evidence="1" id="KW-1133">Transmembrane helix</keyword>
<evidence type="ECO:0000256" key="1">
    <source>
        <dbReference type="SAM" id="Phobius"/>
    </source>
</evidence>
<name>A0ABY9Q939_GEOTD</name>
<evidence type="ECO:0000313" key="3">
    <source>
        <dbReference type="Proteomes" id="UP001297580"/>
    </source>
</evidence>
<sequence>MEAPIELLWYMSLVGVLFVIVKGYMGIHRVTKSLSYESAWTTVREYRAGAATGFVALPSRPLFLPQRRKIPIRERTNRTDEDGRPFS</sequence>
<gene>
    <name evidence="2" type="ORF">HSX42_09895</name>
</gene>
<proteinExistence type="predicted"/>
<dbReference type="Proteomes" id="UP001297580">
    <property type="component" value="Chromosome"/>
</dbReference>